<comment type="caution">
    <text evidence="1">The sequence shown here is derived from an EMBL/GenBank/DDBJ whole genome shotgun (WGS) entry which is preliminary data.</text>
</comment>
<protein>
    <submittedName>
        <fullName evidence="1">Uncharacterized protein</fullName>
    </submittedName>
</protein>
<name>A0ACB0XP37_MELEN</name>
<evidence type="ECO:0000313" key="1">
    <source>
        <dbReference type="EMBL" id="CAK5010693.1"/>
    </source>
</evidence>
<gene>
    <name evidence="1" type="ORF">MENTE1834_LOCUS1694</name>
</gene>
<organism evidence="1 2">
    <name type="scientific">Meloidogyne enterolobii</name>
    <name type="common">Root-knot nematode worm</name>
    <name type="synonym">Meloidogyne mayaguensis</name>
    <dbReference type="NCBI Taxonomy" id="390850"/>
    <lineage>
        <taxon>Eukaryota</taxon>
        <taxon>Metazoa</taxon>
        <taxon>Ecdysozoa</taxon>
        <taxon>Nematoda</taxon>
        <taxon>Chromadorea</taxon>
        <taxon>Rhabditida</taxon>
        <taxon>Tylenchina</taxon>
        <taxon>Tylenchomorpha</taxon>
        <taxon>Tylenchoidea</taxon>
        <taxon>Meloidogynidae</taxon>
        <taxon>Meloidogyninae</taxon>
        <taxon>Meloidogyne</taxon>
    </lineage>
</organism>
<keyword evidence="2" id="KW-1185">Reference proteome</keyword>
<dbReference type="EMBL" id="CAVMJV010000001">
    <property type="protein sequence ID" value="CAK5010693.1"/>
    <property type="molecule type" value="Genomic_DNA"/>
</dbReference>
<reference evidence="1" key="1">
    <citation type="submission" date="2023-11" db="EMBL/GenBank/DDBJ databases">
        <authorList>
            <person name="Poullet M."/>
        </authorList>
    </citation>
    <scope>NUCLEOTIDE SEQUENCE</scope>
    <source>
        <strain evidence="1">E1834</strain>
    </source>
</reference>
<proteinExistence type="predicted"/>
<evidence type="ECO:0000313" key="2">
    <source>
        <dbReference type="Proteomes" id="UP001497535"/>
    </source>
</evidence>
<accession>A0ACB0XP37</accession>
<sequence length="422" mass="49754">MESSFRQCKVCETKENVCFHYGVITCRACGAFFRHFLFCFIWKNFFKRRYLENEKKSKYIKCKCLHKQLLLEKSKIERTWEKCKSCRLDKCFSVGMKKLDIGYLRKDVCREAMDEQRNEINLPNHPIVDTTIKDLQQINSTLPIIEAKKRIMHAFNDLDDIFLKGPILFEEIISSNFNIFRLTGTFSPNTPPIPFNELKSWKAFLENNGMLNKRWHKNFLVDRLVCVGIARSLPVFEKLTLSDQIAHLRQICHLFISFTNTYLAWELGFETWARKDCVGPAVAIMNNNLFLHDEKMLKWADYSFTKSVVHFKRAKLTSVEFALLIAIIFTKSDAEGLSVEGKELLYNESVKYTNILLRYNQQRLGSIEGAQRLDECFRLINRSIENEYTTRLMLSHQLKYYSMDVNHFKNSDILEKLLEKRD</sequence>
<dbReference type="Proteomes" id="UP001497535">
    <property type="component" value="Unassembled WGS sequence"/>
</dbReference>